<sequence length="807" mass="90560">MATTMILKEEENITQLSEEEAQKIPLESVTTPHHVLTLLLVKLLKSVVLVLICATFLFYIVLWLLTPITGIGFRLETIVTDRLSSHFLSNISGTYLLYSGPILVFSLLGLLFLELNKTSFRAQRRQTRSSSRPRCGLWSRSSPRISSWRRLSTQPVFVNKLIGVVTGMDVVVILMVLFTVVWIFLQFYLPQAHKIDTSTPPPGTKKWILKLAQAAIMLGRTLAFSIALLFIPVSRSSPIMRMLDVPFEHAVKYHKWLGHITLTIVFAHSAIFITIFSYENNIAHLVSWRATGIAVLAGFIAAVSGMIMWITSAHYIRVRFFDLFYRAHHLYLVFVVFFVFHVGVQSAGYAMGSIILFFIDRYMRFWQSRRLLTASSVRILHDNLVELKFLKSPGLKYTSLSFIYINLPQISYLQWHPFSIASSPLDETQELTVYIKSLGTWTQSLKESIQSSTNHHDITELGVMDRGGAPCPLSMALSAEGPYCHETNFFLRYETLVLIAGGIGITPFMAILRDLLHRHQSLGQRAAGVLLPSTVELVWCVRRTQDLDILKQICPAAIFQGITDSNLKIVVKVYVTQPSVESVNLQVVEDSPNLMINTSAIAQPANQSLRYISPVAGTGNNMWVAAVIISSLIGFVLMLGIFQTCVIDRYGHPTLEHPYLQWKQVVFFFLSMIMGIGGFGGVVMFAWRTLSNNANQDLKEQNLSTGSLNIKTSKLEKGLQESHLSMIDVEGSNMQSSLLDQATIKKGERPNFSEFFDNAKEVYVDADVGVLVSGPEGLLHSVAVACRNQIFKSSNTKFHFHSVSFSL</sequence>
<name>A0ACB8HMA0_9BRYO</name>
<dbReference type="Proteomes" id="UP000828922">
    <property type="component" value="Linkage Group LG07"/>
</dbReference>
<accession>A0ACB8HMA0</accession>
<gene>
    <name evidence="1" type="ORF">CY35_07G082000</name>
</gene>
<evidence type="ECO:0000313" key="2">
    <source>
        <dbReference type="Proteomes" id="UP000828922"/>
    </source>
</evidence>
<dbReference type="EMBL" id="CM038913">
    <property type="protein sequence ID" value="KAH9557369.1"/>
    <property type="molecule type" value="Genomic_DNA"/>
</dbReference>
<proteinExistence type="predicted"/>
<reference evidence="2" key="1">
    <citation type="journal article" date="2022" name="New Phytol.">
        <title>Phylogenomic structure and speciation in an emerging model: the Sphagnum magellanicum complex (Bryophyta).</title>
        <authorList>
            <person name="Shaw A.J."/>
            <person name="Piatkowski B."/>
            <person name="Duffy A.M."/>
            <person name="Aguero B."/>
            <person name="Imwattana K."/>
            <person name="Nieto-Lugilde M."/>
            <person name="Healey A."/>
            <person name="Weston D.J."/>
            <person name="Patel M.N."/>
            <person name="Schmutz J."/>
            <person name="Grimwood J."/>
            <person name="Yavitt J.B."/>
            <person name="Hassel K."/>
            <person name="Stenoien H.K."/>
            <person name="Flatberg K.I."/>
            <person name="Bickford C.P."/>
            <person name="Hicks K.A."/>
        </authorList>
    </citation>
    <scope>NUCLEOTIDE SEQUENCE [LARGE SCALE GENOMIC DNA]</scope>
</reference>
<protein>
    <submittedName>
        <fullName evidence="1">Uncharacterized protein</fullName>
    </submittedName>
</protein>
<organism evidence="1 2">
    <name type="scientific">Sphagnum magellanicum</name>
    <dbReference type="NCBI Taxonomy" id="128215"/>
    <lineage>
        <taxon>Eukaryota</taxon>
        <taxon>Viridiplantae</taxon>
        <taxon>Streptophyta</taxon>
        <taxon>Embryophyta</taxon>
        <taxon>Bryophyta</taxon>
        <taxon>Sphagnophytina</taxon>
        <taxon>Sphagnopsida</taxon>
        <taxon>Sphagnales</taxon>
        <taxon>Sphagnaceae</taxon>
        <taxon>Sphagnum</taxon>
    </lineage>
</organism>
<comment type="caution">
    <text evidence="1">The sequence shown here is derived from an EMBL/GenBank/DDBJ whole genome shotgun (WGS) entry which is preliminary data.</text>
</comment>
<keyword evidence="2" id="KW-1185">Reference proteome</keyword>
<evidence type="ECO:0000313" key="1">
    <source>
        <dbReference type="EMBL" id="KAH9557369.1"/>
    </source>
</evidence>